<dbReference type="AlphaFoldDB" id="A0A4S4LKI2"/>
<name>A0A4S4LKI2_9AGAM</name>
<dbReference type="Proteomes" id="UP000310158">
    <property type="component" value="Unassembled WGS sequence"/>
</dbReference>
<dbReference type="EMBL" id="SGPL01000439">
    <property type="protein sequence ID" value="THH12616.1"/>
    <property type="molecule type" value="Genomic_DNA"/>
</dbReference>
<comment type="caution">
    <text evidence="1">The sequence shown here is derived from an EMBL/GenBank/DDBJ whole genome shotgun (WGS) entry which is preliminary data.</text>
</comment>
<accession>A0A4S4LKI2</accession>
<evidence type="ECO:0000313" key="2">
    <source>
        <dbReference type="Proteomes" id="UP000310158"/>
    </source>
</evidence>
<evidence type="ECO:0000313" key="1">
    <source>
        <dbReference type="EMBL" id="THH12616.1"/>
    </source>
</evidence>
<dbReference type="OrthoDB" id="2422225at2759"/>
<organism evidence="1 2">
    <name type="scientific">Bondarzewia mesenterica</name>
    <dbReference type="NCBI Taxonomy" id="1095465"/>
    <lineage>
        <taxon>Eukaryota</taxon>
        <taxon>Fungi</taxon>
        <taxon>Dikarya</taxon>
        <taxon>Basidiomycota</taxon>
        <taxon>Agaricomycotina</taxon>
        <taxon>Agaricomycetes</taxon>
        <taxon>Russulales</taxon>
        <taxon>Bondarzewiaceae</taxon>
        <taxon>Bondarzewia</taxon>
    </lineage>
</organism>
<reference evidence="1 2" key="1">
    <citation type="submission" date="2019-02" db="EMBL/GenBank/DDBJ databases">
        <title>Genome sequencing of the rare red list fungi Bondarzewia mesenterica.</title>
        <authorList>
            <person name="Buettner E."/>
            <person name="Kellner H."/>
        </authorList>
    </citation>
    <scope>NUCLEOTIDE SEQUENCE [LARGE SCALE GENOMIC DNA]</scope>
    <source>
        <strain evidence="1 2">DSM 108281</strain>
    </source>
</reference>
<keyword evidence="2" id="KW-1185">Reference proteome</keyword>
<sequence length="243" mass="27246">MLCSNEQTAALIALYSVGRPFCQTYAESPDSQSSATQLLQQNGLDSVARQQLESRWSIAWTTKWGTGEKKGCRVLVQCTCGYNTEARQKVHEKRTKSNTHDARLWSRSAPYDFTGCLAHADITYHESTGMIRRIVGYLEHNEGCHSAVMTRMPPIPLHQHVVEVALNQLTNGASIRAVQSRNLDMISRSAYKDQSNGPASLVANARYELLPGDFSRIYRLHHKANGIDVSRPAEHNVHNWLDP</sequence>
<protein>
    <submittedName>
        <fullName evidence="1">Uncharacterized protein</fullName>
    </submittedName>
</protein>
<proteinExistence type="predicted"/>
<gene>
    <name evidence="1" type="ORF">EW146_g7525</name>
</gene>